<sequence length="75" mass="8531">MFIRTLLIATAPRFLFQPSLCSARTNLRNPPKENTGCDINRTGQESNSNPMNRDSDLAHRNPFLYAMVQGYCVVR</sequence>
<protein>
    <submittedName>
        <fullName evidence="2">Uncharacterized protein</fullName>
    </submittedName>
</protein>
<gene>
    <name evidence="2" type="ORF">BDY21DRAFT_354932</name>
</gene>
<dbReference type="AlphaFoldDB" id="A0A6A6NR02"/>
<organism evidence="2 3">
    <name type="scientific">Lineolata rhizophorae</name>
    <dbReference type="NCBI Taxonomy" id="578093"/>
    <lineage>
        <taxon>Eukaryota</taxon>
        <taxon>Fungi</taxon>
        <taxon>Dikarya</taxon>
        <taxon>Ascomycota</taxon>
        <taxon>Pezizomycotina</taxon>
        <taxon>Dothideomycetes</taxon>
        <taxon>Dothideomycetes incertae sedis</taxon>
        <taxon>Lineolatales</taxon>
        <taxon>Lineolataceae</taxon>
        <taxon>Lineolata</taxon>
    </lineage>
</organism>
<dbReference type="OrthoDB" id="6510177at2759"/>
<evidence type="ECO:0000256" key="1">
    <source>
        <dbReference type="SAM" id="MobiDB-lite"/>
    </source>
</evidence>
<accession>A0A6A6NR02</accession>
<dbReference type="Proteomes" id="UP000799766">
    <property type="component" value="Unassembled WGS sequence"/>
</dbReference>
<name>A0A6A6NR02_9PEZI</name>
<keyword evidence="3" id="KW-1185">Reference proteome</keyword>
<feature type="compositionally biased region" description="Polar residues" evidence="1">
    <location>
        <begin position="41"/>
        <end position="52"/>
    </location>
</feature>
<evidence type="ECO:0000313" key="2">
    <source>
        <dbReference type="EMBL" id="KAF2453743.1"/>
    </source>
</evidence>
<evidence type="ECO:0000313" key="3">
    <source>
        <dbReference type="Proteomes" id="UP000799766"/>
    </source>
</evidence>
<proteinExistence type="predicted"/>
<feature type="region of interest" description="Disordered" evidence="1">
    <location>
        <begin position="30"/>
        <end position="55"/>
    </location>
</feature>
<dbReference type="EMBL" id="MU001695">
    <property type="protein sequence ID" value="KAF2453743.1"/>
    <property type="molecule type" value="Genomic_DNA"/>
</dbReference>
<reference evidence="2" key="1">
    <citation type="journal article" date="2020" name="Stud. Mycol.">
        <title>101 Dothideomycetes genomes: a test case for predicting lifestyles and emergence of pathogens.</title>
        <authorList>
            <person name="Haridas S."/>
            <person name="Albert R."/>
            <person name="Binder M."/>
            <person name="Bloem J."/>
            <person name="Labutti K."/>
            <person name="Salamov A."/>
            <person name="Andreopoulos B."/>
            <person name="Baker S."/>
            <person name="Barry K."/>
            <person name="Bills G."/>
            <person name="Bluhm B."/>
            <person name="Cannon C."/>
            <person name="Castanera R."/>
            <person name="Culley D."/>
            <person name="Daum C."/>
            <person name="Ezra D."/>
            <person name="Gonzalez J."/>
            <person name="Henrissat B."/>
            <person name="Kuo A."/>
            <person name="Liang C."/>
            <person name="Lipzen A."/>
            <person name="Lutzoni F."/>
            <person name="Magnuson J."/>
            <person name="Mondo S."/>
            <person name="Nolan M."/>
            <person name="Ohm R."/>
            <person name="Pangilinan J."/>
            <person name="Park H.-J."/>
            <person name="Ramirez L."/>
            <person name="Alfaro M."/>
            <person name="Sun H."/>
            <person name="Tritt A."/>
            <person name="Yoshinaga Y."/>
            <person name="Zwiers L.-H."/>
            <person name="Turgeon B."/>
            <person name="Goodwin S."/>
            <person name="Spatafora J."/>
            <person name="Crous P."/>
            <person name="Grigoriev I."/>
        </authorList>
    </citation>
    <scope>NUCLEOTIDE SEQUENCE</scope>
    <source>
        <strain evidence="2">ATCC 16933</strain>
    </source>
</reference>